<reference evidence="2 3" key="1">
    <citation type="journal article" date="2016" name="Genome Announc.">
        <title>First Complete Genome Sequence of a Subdivision 6 Acidobacterium Strain.</title>
        <authorList>
            <person name="Huang S."/>
            <person name="Vieira S."/>
            <person name="Bunk B."/>
            <person name="Riedel T."/>
            <person name="Sproer C."/>
            <person name="Overmann J."/>
        </authorList>
    </citation>
    <scope>NUCLEOTIDE SEQUENCE [LARGE SCALE GENOMIC DNA]</scope>
    <source>
        <strain evidence="3">DSM 100886 HEG_-6_39</strain>
    </source>
</reference>
<proteinExistence type="predicted"/>
<protein>
    <submittedName>
        <fullName evidence="2">Uncharacterized protein</fullName>
    </submittedName>
</protein>
<dbReference type="EMBL" id="CP015136">
    <property type="protein sequence ID" value="AMY07184.1"/>
    <property type="molecule type" value="Genomic_DNA"/>
</dbReference>
<organism evidence="2 3">
    <name type="scientific">Luteitalea pratensis</name>
    <dbReference type="NCBI Taxonomy" id="1855912"/>
    <lineage>
        <taxon>Bacteria</taxon>
        <taxon>Pseudomonadati</taxon>
        <taxon>Acidobacteriota</taxon>
        <taxon>Vicinamibacteria</taxon>
        <taxon>Vicinamibacterales</taxon>
        <taxon>Vicinamibacteraceae</taxon>
        <taxon>Luteitalea</taxon>
    </lineage>
</organism>
<dbReference type="RefSeq" id="WP_110169168.1">
    <property type="nucleotide sequence ID" value="NZ_CP015136.1"/>
</dbReference>
<accession>A0A143PHF6</accession>
<keyword evidence="3" id="KW-1185">Reference proteome</keyword>
<dbReference type="AlphaFoldDB" id="A0A143PHF6"/>
<gene>
    <name evidence="2" type="ORF">LuPra_00351</name>
</gene>
<feature type="transmembrane region" description="Helical" evidence="1">
    <location>
        <begin position="20"/>
        <end position="37"/>
    </location>
</feature>
<dbReference type="KEGG" id="abac:LuPra_00351"/>
<sequence>MSTVQLQASELSSRRRPVPVLILALALVAAGGLWTTLQRRAASTRFEAGLVFVAGACDLSPGVARALGGPLTSADCAAIERIARAEVVAAFAGLRVDLNADPAAFWTVHVRAFVPSRSRTLGAAGASLAFGPLGGRGMVGLMPLTGQALRYAPSNASRAEIVAGIGRGVGRSVVHEFAHQIAGGQIDSTDASTYEYNSVDRPAQYYGALHWGDAGTRVRSRLGR</sequence>
<reference evidence="3" key="2">
    <citation type="submission" date="2016-04" db="EMBL/GenBank/DDBJ databases">
        <title>First Complete Genome Sequence of a Subdivision 6 Acidobacterium.</title>
        <authorList>
            <person name="Huang S."/>
            <person name="Vieira S."/>
            <person name="Bunk B."/>
            <person name="Riedel T."/>
            <person name="Sproeer C."/>
            <person name="Overmann J."/>
        </authorList>
    </citation>
    <scope>NUCLEOTIDE SEQUENCE [LARGE SCALE GENOMIC DNA]</scope>
    <source>
        <strain evidence="3">DSM 100886 HEG_-6_39</strain>
    </source>
</reference>
<keyword evidence="1" id="KW-0812">Transmembrane</keyword>
<dbReference type="Proteomes" id="UP000076079">
    <property type="component" value="Chromosome"/>
</dbReference>
<evidence type="ECO:0000313" key="2">
    <source>
        <dbReference type="EMBL" id="AMY07184.1"/>
    </source>
</evidence>
<keyword evidence="1" id="KW-1133">Transmembrane helix</keyword>
<keyword evidence="1" id="KW-0472">Membrane</keyword>
<name>A0A143PHF6_LUTPR</name>
<evidence type="ECO:0000256" key="1">
    <source>
        <dbReference type="SAM" id="Phobius"/>
    </source>
</evidence>
<evidence type="ECO:0000313" key="3">
    <source>
        <dbReference type="Proteomes" id="UP000076079"/>
    </source>
</evidence>